<protein>
    <submittedName>
        <fullName evidence="1">Uncharacterized protein</fullName>
    </submittedName>
</protein>
<dbReference type="AlphaFoldDB" id="A0A5P2H9Z7"/>
<accession>A0A5P2H9Z7</accession>
<reference evidence="1 2" key="1">
    <citation type="submission" date="2019-09" db="EMBL/GenBank/DDBJ databases">
        <title>FDA dAtabase for Regulatory Grade micrObial Sequences (FDA-ARGOS): Supporting development and validation of Infectious Disease Dx tests.</title>
        <authorList>
            <person name="Sciortino C."/>
            <person name="Tallon L."/>
            <person name="Sadzewicz L."/>
            <person name="Vavikolanu K."/>
            <person name="Mehta A."/>
            <person name="Aluvathingal J."/>
            <person name="Nadendla S."/>
            <person name="Nandy P."/>
            <person name="Geyer C."/>
            <person name="Yan Y."/>
            <person name="Sichtig H."/>
        </authorList>
    </citation>
    <scope>NUCLEOTIDE SEQUENCE [LARGE SCALE GENOMIC DNA]</scope>
    <source>
        <strain evidence="1 2">FDAARGOS_664</strain>
    </source>
</reference>
<evidence type="ECO:0000313" key="2">
    <source>
        <dbReference type="Proteomes" id="UP000322822"/>
    </source>
</evidence>
<evidence type="ECO:0000313" key="1">
    <source>
        <dbReference type="EMBL" id="QET05037.1"/>
    </source>
</evidence>
<dbReference type="EMBL" id="CP044067">
    <property type="protein sequence ID" value="QET05037.1"/>
    <property type="molecule type" value="Genomic_DNA"/>
</dbReference>
<name>A0A5P2H9Z7_9BURK</name>
<proteinExistence type="predicted"/>
<sequence>MSFQRRAIAGACAMFLVSACGGGDDRDTAATNQRGDARYVTVDTNVGVRVVRGFLDVWEPLTRLVDAGAPAQANGSFPAVVARTTA</sequence>
<gene>
    <name evidence="1" type="ORF">FOB72_23555</name>
</gene>
<dbReference type="Proteomes" id="UP000322822">
    <property type="component" value="Chromosome 2"/>
</dbReference>
<dbReference type="PROSITE" id="PS51257">
    <property type="entry name" value="PROKAR_LIPOPROTEIN"/>
    <property type="match status" value="1"/>
</dbReference>
<organism evidence="1 2">
    <name type="scientific">Cupriavidus pauculus</name>
    <dbReference type="NCBI Taxonomy" id="82633"/>
    <lineage>
        <taxon>Bacteria</taxon>
        <taxon>Pseudomonadati</taxon>
        <taxon>Pseudomonadota</taxon>
        <taxon>Betaproteobacteria</taxon>
        <taxon>Burkholderiales</taxon>
        <taxon>Burkholderiaceae</taxon>
        <taxon>Cupriavidus</taxon>
    </lineage>
</organism>